<keyword evidence="1" id="KW-0472">Membrane</keyword>
<evidence type="ECO:0000313" key="4">
    <source>
        <dbReference type="Proteomes" id="UP000799421"/>
    </source>
</evidence>
<evidence type="ECO:0000313" key="3">
    <source>
        <dbReference type="EMBL" id="KAF2857919.1"/>
    </source>
</evidence>
<accession>A0A6A7BT60</accession>
<dbReference type="AlphaFoldDB" id="A0A6A7BT60"/>
<evidence type="ECO:0000256" key="1">
    <source>
        <dbReference type="SAM" id="Phobius"/>
    </source>
</evidence>
<feature type="domain" description="DUF7704" evidence="2">
    <location>
        <begin position="5"/>
        <end position="139"/>
    </location>
</feature>
<dbReference type="PANTHER" id="PTHR37019">
    <property type="entry name" value="CHROMOSOME 1, WHOLE GENOME SHOTGUN SEQUENCE"/>
    <property type="match status" value="1"/>
</dbReference>
<keyword evidence="1" id="KW-0812">Transmembrane</keyword>
<dbReference type="OrthoDB" id="5313995at2759"/>
<reference evidence="3" key="1">
    <citation type="journal article" date="2020" name="Stud. Mycol.">
        <title>101 Dothideomycetes genomes: a test case for predicting lifestyles and emergence of pathogens.</title>
        <authorList>
            <person name="Haridas S."/>
            <person name="Albert R."/>
            <person name="Binder M."/>
            <person name="Bloem J."/>
            <person name="Labutti K."/>
            <person name="Salamov A."/>
            <person name="Andreopoulos B."/>
            <person name="Baker S."/>
            <person name="Barry K."/>
            <person name="Bills G."/>
            <person name="Bluhm B."/>
            <person name="Cannon C."/>
            <person name="Castanera R."/>
            <person name="Culley D."/>
            <person name="Daum C."/>
            <person name="Ezra D."/>
            <person name="Gonzalez J."/>
            <person name="Henrissat B."/>
            <person name="Kuo A."/>
            <person name="Liang C."/>
            <person name="Lipzen A."/>
            <person name="Lutzoni F."/>
            <person name="Magnuson J."/>
            <person name="Mondo S."/>
            <person name="Nolan M."/>
            <person name="Ohm R."/>
            <person name="Pangilinan J."/>
            <person name="Park H.-J."/>
            <person name="Ramirez L."/>
            <person name="Alfaro M."/>
            <person name="Sun H."/>
            <person name="Tritt A."/>
            <person name="Yoshinaga Y."/>
            <person name="Zwiers L.-H."/>
            <person name="Turgeon B."/>
            <person name="Goodwin S."/>
            <person name="Spatafora J."/>
            <person name="Crous P."/>
            <person name="Grigoriev I."/>
        </authorList>
    </citation>
    <scope>NUCLEOTIDE SEQUENCE</scope>
    <source>
        <strain evidence="3">CBS 480.64</strain>
    </source>
</reference>
<feature type="transmembrane region" description="Helical" evidence="1">
    <location>
        <begin position="6"/>
        <end position="29"/>
    </location>
</feature>
<proteinExistence type="predicted"/>
<dbReference type="Proteomes" id="UP000799421">
    <property type="component" value="Unassembled WGS sequence"/>
</dbReference>
<evidence type="ECO:0000259" key="2">
    <source>
        <dbReference type="Pfam" id="PF24803"/>
    </source>
</evidence>
<keyword evidence="1" id="KW-1133">Transmembrane helix</keyword>
<keyword evidence="4" id="KW-1185">Reference proteome</keyword>
<dbReference type="InterPro" id="IPR056121">
    <property type="entry name" value="DUF7704"/>
</dbReference>
<protein>
    <recommendedName>
        <fullName evidence="2">DUF7704 domain-containing protein</fullName>
    </recommendedName>
</protein>
<feature type="transmembrane region" description="Helical" evidence="1">
    <location>
        <begin position="118"/>
        <end position="138"/>
    </location>
</feature>
<name>A0A6A7BT60_9PEZI</name>
<sequence>MVKTPLAYRLFFLHIEPVATFAGAVVAFFSQNWYYHGSDPTLATAPVSAREQIVANQLANMYMVFALNEALVLRATSSRRIWSVLLFGLLLADLGHLYSVHPAGPDVYWRFWDWNSLYWGHIGFVYAGASLRVAYLLGVGL</sequence>
<gene>
    <name evidence="3" type="ORF">K470DRAFT_222420</name>
</gene>
<dbReference type="EMBL" id="MU006023">
    <property type="protein sequence ID" value="KAF2857919.1"/>
    <property type="molecule type" value="Genomic_DNA"/>
</dbReference>
<dbReference type="Pfam" id="PF24803">
    <property type="entry name" value="DUF7704"/>
    <property type="match status" value="1"/>
</dbReference>
<feature type="transmembrane region" description="Helical" evidence="1">
    <location>
        <begin position="81"/>
        <end position="98"/>
    </location>
</feature>
<dbReference type="PANTHER" id="PTHR37019:SF1">
    <property type="entry name" value="EXPERA DOMAIN-CONTAINING PROTEIN"/>
    <property type="match status" value="1"/>
</dbReference>
<organism evidence="3 4">
    <name type="scientific">Piedraia hortae CBS 480.64</name>
    <dbReference type="NCBI Taxonomy" id="1314780"/>
    <lineage>
        <taxon>Eukaryota</taxon>
        <taxon>Fungi</taxon>
        <taxon>Dikarya</taxon>
        <taxon>Ascomycota</taxon>
        <taxon>Pezizomycotina</taxon>
        <taxon>Dothideomycetes</taxon>
        <taxon>Dothideomycetidae</taxon>
        <taxon>Capnodiales</taxon>
        <taxon>Piedraiaceae</taxon>
        <taxon>Piedraia</taxon>
    </lineage>
</organism>